<gene>
    <name evidence="9" type="ORF">J2S73_000772</name>
</gene>
<evidence type="ECO:0000256" key="1">
    <source>
        <dbReference type="ARBA" id="ARBA00004571"/>
    </source>
</evidence>
<sequence length="427" mass="45554">MKRRALFTLVMATTALATSSAAIAGSFALREQSTRGQGLAFAGVAAGSAGLSSLYWNPAWMSERSGLQFEANLSAILPYSNVTPQTGTSPILLGATGTGESGDIASDTLLPSLYASYQLSENAWLGLSTNTPYGLSTKYKDPFPGQVYATSSKVFSFDVNPSFTYAVNDWLSLGAGIQVMYFSTNLQRSLSPVPYAPTATLDGDDVGFGGTAGVTFTPFEGTEIGVGWRSPIELNLEGDLTLQARSGMLPAGTYPIQAGITLPEIVTIGLRHQLTSQLELNAGFEWTNWSRLGTIPVVSTAGPATGATLTNLYFEYDDGYYASLGAEYDFNARWSMRGGLAYEWSPISTSTRDLRLPDADRLHAALGASYTWKDRLTVDLAYTHIFTMGDGDIELTPGNPSYITGLPFVGSVDSGVDLISLGASYRF</sequence>
<name>A0AAE3VM90_9HYPH</name>
<comment type="caution">
    <text evidence="9">The sequence shown here is derived from an EMBL/GenBank/DDBJ whole genome shotgun (WGS) entry which is preliminary data.</text>
</comment>
<keyword evidence="4" id="KW-0812">Transmembrane</keyword>
<comment type="subcellular location">
    <subcellularLocation>
        <location evidence="1">Cell outer membrane</location>
        <topology evidence="1">Multi-pass membrane protein</topology>
    </subcellularLocation>
</comment>
<evidence type="ECO:0000256" key="2">
    <source>
        <dbReference type="ARBA" id="ARBA00008163"/>
    </source>
</evidence>
<evidence type="ECO:0000256" key="4">
    <source>
        <dbReference type="ARBA" id="ARBA00022692"/>
    </source>
</evidence>
<evidence type="ECO:0000256" key="5">
    <source>
        <dbReference type="ARBA" id="ARBA00022729"/>
    </source>
</evidence>
<keyword evidence="10" id="KW-1185">Reference proteome</keyword>
<dbReference type="PANTHER" id="PTHR35093">
    <property type="entry name" value="OUTER MEMBRANE PROTEIN NMB0088-RELATED"/>
    <property type="match status" value="1"/>
</dbReference>
<evidence type="ECO:0000256" key="3">
    <source>
        <dbReference type="ARBA" id="ARBA00022452"/>
    </source>
</evidence>
<evidence type="ECO:0000256" key="8">
    <source>
        <dbReference type="SAM" id="SignalP"/>
    </source>
</evidence>
<dbReference type="AlphaFoldDB" id="A0AAE3VM90"/>
<keyword evidence="5 8" id="KW-0732">Signal</keyword>
<dbReference type="PANTHER" id="PTHR35093:SF8">
    <property type="entry name" value="OUTER MEMBRANE PROTEIN NMB0088-RELATED"/>
    <property type="match status" value="1"/>
</dbReference>
<evidence type="ECO:0000313" key="10">
    <source>
        <dbReference type="Proteomes" id="UP001229244"/>
    </source>
</evidence>
<comment type="similarity">
    <text evidence="2">Belongs to the OmpP1/FadL family.</text>
</comment>
<evidence type="ECO:0000313" key="9">
    <source>
        <dbReference type="EMBL" id="MDQ0314335.1"/>
    </source>
</evidence>
<evidence type="ECO:0000256" key="6">
    <source>
        <dbReference type="ARBA" id="ARBA00023136"/>
    </source>
</evidence>
<dbReference type="EMBL" id="JAUSUL010000001">
    <property type="protein sequence ID" value="MDQ0314335.1"/>
    <property type="molecule type" value="Genomic_DNA"/>
</dbReference>
<proteinExistence type="inferred from homology"/>
<dbReference type="GO" id="GO:0015483">
    <property type="term" value="F:long-chain fatty acid transporting porin activity"/>
    <property type="evidence" value="ECO:0007669"/>
    <property type="project" value="TreeGrafter"/>
</dbReference>
<keyword evidence="7" id="KW-0998">Cell outer membrane</keyword>
<feature type="signal peptide" evidence="8">
    <location>
        <begin position="1"/>
        <end position="24"/>
    </location>
</feature>
<accession>A0AAE3VM90</accession>
<dbReference type="GO" id="GO:0009279">
    <property type="term" value="C:cell outer membrane"/>
    <property type="evidence" value="ECO:0007669"/>
    <property type="project" value="UniProtKB-SubCell"/>
</dbReference>
<keyword evidence="3" id="KW-1134">Transmembrane beta strand</keyword>
<dbReference type="RefSeq" id="WP_306884108.1">
    <property type="nucleotide sequence ID" value="NZ_JAUSUL010000001.1"/>
</dbReference>
<dbReference type="Pfam" id="PF03349">
    <property type="entry name" value="Toluene_X"/>
    <property type="match status" value="1"/>
</dbReference>
<evidence type="ECO:0000256" key="7">
    <source>
        <dbReference type="ARBA" id="ARBA00023237"/>
    </source>
</evidence>
<dbReference type="InterPro" id="IPR005017">
    <property type="entry name" value="OMPP1/FadL/TodX"/>
</dbReference>
<reference evidence="9" key="1">
    <citation type="submission" date="2023-07" db="EMBL/GenBank/DDBJ databases">
        <title>Genomic Encyclopedia of Type Strains, Phase IV (KMG-IV): sequencing the most valuable type-strain genomes for metagenomic binning, comparative biology and taxonomic classification.</title>
        <authorList>
            <person name="Goeker M."/>
        </authorList>
    </citation>
    <scope>NUCLEOTIDE SEQUENCE</scope>
    <source>
        <strain evidence="9">DSM 21202</strain>
    </source>
</reference>
<dbReference type="Gene3D" id="2.40.160.60">
    <property type="entry name" value="Outer membrane protein transport protein (OMPP1/FadL/TodX)"/>
    <property type="match status" value="1"/>
</dbReference>
<dbReference type="SUPFAM" id="SSF56935">
    <property type="entry name" value="Porins"/>
    <property type="match status" value="1"/>
</dbReference>
<feature type="chain" id="PRO_5042030888" evidence="8">
    <location>
        <begin position="25"/>
        <end position="427"/>
    </location>
</feature>
<dbReference type="Proteomes" id="UP001229244">
    <property type="component" value="Unassembled WGS sequence"/>
</dbReference>
<keyword evidence="6" id="KW-0472">Membrane</keyword>
<organism evidence="9 10">
    <name type="scientific">Amorphus orientalis</name>
    <dbReference type="NCBI Taxonomy" id="649198"/>
    <lineage>
        <taxon>Bacteria</taxon>
        <taxon>Pseudomonadati</taxon>
        <taxon>Pseudomonadota</taxon>
        <taxon>Alphaproteobacteria</taxon>
        <taxon>Hyphomicrobiales</taxon>
        <taxon>Amorphaceae</taxon>
        <taxon>Amorphus</taxon>
    </lineage>
</organism>
<protein>
    <submittedName>
        <fullName evidence="9">Long-chain fatty acid transport protein</fullName>
    </submittedName>
</protein>